<evidence type="ECO:0008006" key="12">
    <source>
        <dbReference type="Google" id="ProtNLM"/>
    </source>
</evidence>
<dbReference type="InterPro" id="IPR006685">
    <property type="entry name" value="MscS_channel_2nd"/>
</dbReference>
<evidence type="ECO:0000313" key="11">
    <source>
        <dbReference type="Proteomes" id="UP000233414"/>
    </source>
</evidence>
<dbReference type="InterPro" id="IPR011014">
    <property type="entry name" value="MscS_channel_TM-2"/>
</dbReference>
<keyword evidence="6 7" id="KW-0472">Membrane</keyword>
<feature type="transmembrane region" description="Helical" evidence="7">
    <location>
        <begin position="86"/>
        <end position="105"/>
    </location>
</feature>
<evidence type="ECO:0000256" key="1">
    <source>
        <dbReference type="ARBA" id="ARBA00004651"/>
    </source>
</evidence>
<dbReference type="EMBL" id="PGYQ01000011">
    <property type="protein sequence ID" value="PKL72238.1"/>
    <property type="molecule type" value="Genomic_DNA"/>
</dbReference>
<comment type="similarity">
    <text evidence="2">Belongs to the MscS (TC 1.A.23) family.</text>
</comment>
<dbReference type="Pfam" id="PF00924">
    <property type="entry name" value="MS_channel_2nd"/>
    <property type="match status" value="1"/>
</dbReference>
<evidence type="ECO:0000313" key="10">
    <source>
        <dbReference type="EMBL" id="PKL72238.1"/>
    </source>
</evidence>
<proteinExistence type="inferred from homology"/>
<dbReference type="SUPFAM" id="SSF82861">
    <property type="entry name" value="Mechanosensitive channel protein MscS (YggB), transmembrane region"/>
    <property type="match status" value="1"/>
</dbReference>
<dbReference type="Proteomes" id="UP000233414">
    <property type="component" value="Unassembled WGS sequence"/>
</dbReference>
<evidence type="ECO:0000256" key="7">
    <source>
        <dbReference type="SAM" id="Phobius"/>
    </source>
</evidence>
<feature type="transmembrane region" description="Helical" evidence="7">
    <location>
        <begin position="58"/>
        <end position="80"/>
    </location>
</feature>
<dbReference type="SUPFAM" id="SSF50182">
    <property type="entry name" value="Sm-like ribonucleoproteins"/>
    <property type="match status" value="1"/>
</dbReference>
<dbReference type="Gene3D" id="1.10.287.1260">
    <property type="match status" value="1"/>
</dbReference>
<protein>
    <recommendedName>
        <fullName evidence="12">Mechanosensitive ion channel protein MscS</fullName>
    </recommendedName>
</protein>
<feature type="domain" description="Mechanosensitive ion channel MscS" evidence="8">
    <location>
        <begin position="104"/>
        <end position="167"/>
    </location>
</feature>
<keyword evidence="5 7" id="KW-1133">Transmembrane helix</keyword>
<evidence type="ECO:0000256" key="2">
    <source>
        <dbReference type="ARBA" id="ARBA00008017"/>
    </source>
</evidence>
<dbReference type="InterPro" id="IPR045276">
    <property type="entry name" value="YbiO_bact"/>
</dbReference>
<dbReference type="GO" id="GO:0008381">
    <property type="term" value="F:mechanosensitive monoatomic ion channel activity"/>
    <property type="evidence" value="ECO:0007669"/>
    <property type="project" value="InterPro"/>
</dbReference>
<dbReference type="Pfam" id="PF21088">
    <property type="entry name" value="MS_channel_1st"/>
    <property type="match status" value="1"/>
</dbReference>
<dbReference type="PANTHER" id="PTHR30460">
    <property type="entry name" value="MODERATE CONDUCTANCE MECHANOSENSITIVE CHANNEL YBIO"/>
    <property type="match status" value="1"/>
</dbReference>
<dbReference type="GO" id="GO:0005886">
    <property type="term" value="C:plasma membrane"/>
    <property type="evidence" value="ECO:0007669"/>
    <property type="project" value="UniProtKB-SubCell"/>
</dbReference>
<reference evidence="10 11" key="1">
    <citation type="journal article" date="2017" name="ISME J.">
        <title>Potential for microbial H2 and metal transformations associated with novel bacteria and archaea in deep terrestrial subsurface sediments.</title>
        <authorList>
            <person name="Hernsdorf A.W."/>
            <person name="Amano Y."/>
            <person name="Miyakawa K."/>
            <person name="Ise K."/>
            <person name="Suzuki Y."/>
            <person name="Anantharaman K."/>
            <person name="Probst A."/>
            <person name="Burstein D."/>
            <person name="Thomas B.C."/>
            <person name="Banfield J.F."/>
        </authorList>
    </citation>
    <scope>NUCLEOTIDE SEQUENCE [LARGE SCALE GENOMIC DNA]</scope>
    <source>
        <strain evidence="10">HGW-Kuenenbacteria-1</strain>
    </source>
</reference>
<keyword evidence="3" id="KW-1003">Cell membrane</keyword>
<comment type="subcellular location">
    <subcellularLocation>
        <location evidence="1">Cell membrane</location>
        <topology evidence="1">Multi-pass membrane protein</topology>
    </subcellularLocation>
</comment>
<sequence length="171" mass="19066">MTQFIKIYGMNIFLIIVLFFGGRFFLKKIVKKIIKQLFKNENKEKNILEKRAKTIGKMIVGVGNVVIYVIVFLMIFNLFGVNIGPVLAGTGIIGLAVSFGAQSIVKDFISGLFILIENQYAIGDHIKIDDKEGMVIKITMRSTLLQNENGAVSYIPNGSIKTVTNFSQNKI</sequence>
<evidence type="ECO:0000259" key="8">
    <source>
        <dbReference type="Pfam" id="PF00924"/>
    </source>
</evidence>
<name>A0A2N1UN61_9BACT</name>
<evidence type="ECO:0000256" key="4">
    <source>
        <dbReference type="ARBA" id="ARBA00022692"/>
    </source>
</evidence>
<dbReference type="InterPro" id="IPR049142">
    <property type="entry name" value="MS_channel_1st"/>
</dbReference>
<evidence type="ECO:0000259" key="9">
    <source>
        <dbReference type="Pfam" id="PF21088"/>
    </source>
</evidence>
<dbReference type="Gene3D" id="2.30.30.60">
    <property type="match status" value="1"/>
</dbReference>
<feature type="transmembrane region" description="Helical" evidence="7">
    <location>
        <begin position="6"/>
        <end position="26"/>
    </location>
</feature>
<dbReference type="InterPro" id="IPR010920">
    <property type="entry name" value="LSM_dom_sf"/>
</dbReference>
<dbReference type="InterPro" id="IPR023408">
    <property type="entry name" value="MscS_beta-dom_sf"/>
</dbReference>
<feature type="domain" description="Mechanosensitive ion channel transmembrane helices 2/3" evidence="9">
    <location>
        <begin position="64"/>
        <end position="102"/>
    </location>
</feature>
<dbReference type="AlphaFoldDB" id="A0A2N1UN61"/>
<evidence type="ECO:0000256" key="5">
    <source>
        <dbReference type="ARBA" id="ARBA00022989"/>
    </source>
</evidence>
<comment type="caution">
    <text evidence="10">The sequence shown here is derived from an EMBL/GenBank/DDBJ whole genome shotgun (WGS) entry which is preliminary data.</text>
</comment>
<accession>A0A2N1UN61</accession>
<keyword evidence="4 7" id="KW-0812">Transmembrane</keyword>
<gene>
    <name evidence="10" type="ORF">CVV26_02510</name>
</gene>
<organism evidence="10 11">
    <name type="scientific">Candidatus Kuenenbacteria bacterium HGW-Kuenenbacteria-1</name>
    <dbReference type="NCBI Taxonomy" id="2013812"/>
    <lineage>
        <taxon>Bacteria</taxon>
        <taxon>Candidatus Kueneniibacteriota</taxon>
    </lineage>
</organism>
<dbReference type="PANTHER" id="PTHR30460:SF0">
    <property type="entry name" value="MODERATE CONDUCTANCE MECHANOSENSITIVE CHANNEL YBIO"/>
    <property type="match status" value="1"/>
</dbReference>
<evidence type="ECO:0000256" key="3">
    <source>
        <dbReference type="ARBA" id="ARBA00022475"/>
    </source>
</evidence>
<evidence type="ECO:0000256" key="6">
    <source>
        <dbReference type="ARBA" id="ARBA00023136"/>
    </source>
</evidence>